<evidence type="ECO:0000313" key="1">
    <source>
        <dbReference type="EMBL" id="RUS28543.1"/>
    </source>
</evidence>
<reference evidence="1 2" key="1">
    <citation type="journal article" date="2018" name="New Phytol.">
        <title>Phylogenomics of Endogonaceae and evolution of mycorrhizas within Mucoromycota.</title>
        <authorList>
            <person name="Chang Y."/>
            <person name="Desiro A."/>
            <person name="Na H."/>
            <person name="Sandor L."/>
            <person name="Lipzen A."/>
            <person name="Clum A."/>
            <person name="Barry K."/>
            <person name="Grigoriev I.V."/>
            <person name="Martin F.M."/>
            <person name="Stajich J.E."/>
            <person name="Smith M.E."/>
            <person name="Bonito G."/>
            <person name="Spatafora J.W."/>
        </authorList>
    </citation>
    <scope>NUCLEOTIDE SEQUENCE [LARGE SCALE GENOMIC DNA]</scope>
    <source>
        <strain evidence="1 2">AD002</strain>
    </source>
</reference>
<dbReference type="EMBL" id="RBNJ01006496">
    <property type="protein sequence ID" value="RUS28543.1"/>
    <property type="molecule type" value="Genomic_DNA"/>
</dbReference>
<dbReference type="AlphaFoldDB" id="A0A433QFI6"/>
<sequence length="83" mass="9252">MVACYDYTNPQQLNGRSATFTTIYFTSTFSVSTALASSNERKRSTADDDDRLLENFDPQSEASKSIFVSYNILKSSFAITTTL</sequence>
<comment type="caution">
    <text evidence="1">The sequence shown here is derived from an EMBL/GenBank/DDBJ whole genome shotgun (WGS) entry which is preliminary data.</text>
</comment>
<evidence type="ECO:0000313" key="2">
    <source>
        <dbReference type="Proteomes" id="UP000274822"/>
    </source>
</evidence>
<organism evidence="1 2">
    <name type="scientific">Jimgerdemannia flammicorona</name>
    <dbReference type="NCBI Taxonomy" id="994334"/>
    <lineage>
        <taxon>Eukaryota</taxon>
        <taxon>Fungi</taxon>
        <taxon>Fungi incertae sedis</taxon>
        <taxon>Mucoromycota</taxon>
        <taxon>Mucoromycotina</taxon>
        <taxon>Endogonomycetes</taxon>
        <taxon>Endogonales</taxon>
        <taxon>Endogonaceae</taxon>
        <taxon>Jimgerdemannia</taxon>
    </lineage>
</organism>
<name>A0A433QFI6_9FUNG</name>
<protein>
    <submittedName>
        <fullName evidence="1">Uncharacterized protein</fullName>
    </submittedName>
</protein>
<accession>A0A433QFI6</accession>
<gene>
    <name evidence="1" type="ORF">BC938DRAFT_481761</name>
</gene>
<keyword evidence="2" id="KW-1185">Reference proteome</keyword>
<proteinExistence type="predicted"/>
<dbReference type="Proteomes" id="UP000274822">
    <property type="component" value="Unassembled WGS sequence"/>
</dbReference>